<protein>
    <recommendedName>
        <fullName evidence="4">HECT domain-containing protein</fullName>
    </recommendedName>
</protein>
<dbReference type="SUPFAM" id="SSF56204">
    <property type="entry name" value="Hect, E3 ligase catalytic domain"/>
    <property type="match status" value="1"/>
</dbReference>
<evidence type="ECO:0000256" key="2">
    <source>
        <dbReference type="ARBA" id="ARBA00022786"/>
    </source>
</evidence>
<sequence length="195" mass="22394">MGACEYVRSKRLTKFLKPTSSTMVKGCESWTIMFTRASLLCMWFVEGLRTLGLLDDLRKNPAMCYSMFVSEERPLQAKDLCTLFEVEFSAQGSNRRARENMTICFWRDWLIDMEKGECSPVTLEKVLEFTSGASVVPPLGFPHRPQIQFLHEANKIFPEAKTCQVILRLPIHNVYDTFKKYMMEGIMQAPGFGVP</sequence>
<organism evidence="5 6">
    <name type="scientific">Tachysurus vachellii</name>
    <name type="common">Darkbarbel catfish</name>
    <name type="synonym">Pelteobagrus vachellii</name>
    <dbReference type="NCBI Taxonomy" id="175792"/>
    <lineage>
        <taxon>Eukaryota</taxon>
        <taxon>Metazoa</taxon>
        <taxon>Chordata</taxon>
        <taxon>Craniata</taxon>
        <taxon>Vertebrata</taxon>
        <taxon>Euteleostomi</taxon>
        <taxon>Actinopterygii</taxon>
        <taxon>Neopterygii</taxon>
        <taxon>Teleostei</taxon>
        <taxon>Ostariophysi</taxon>
        <taxon>Siluriformes</taxon>
        <taxon>Bagridae</taxon>
        <taxon>Tachysurus</taxon>
    </lineage>
</organism>
<keyword evidence="6" id="KW-1185">Reference proteome</keyword>
<keyword evidence="1" id="KW-0808">Transferase</keyword>
<dbReference type="PROSITE" id="PS50237">
    <property type="entry name" value="HECT"/>
    <property type="match status" value="1"/>
</dbReference>
<dbReference type="Pfam" id="PF00632">
    <property type="entry name" value="HECT"/>
    <property type="match status" value="1"/>
</dbReference>
<dbReference type="InterPro" id="IPR000569">
    <property type="entry name" value="HECT_dom"/>
</dbReference>
<evidence type="ECO:0000313" key="6">
    <source>
        <dbReference type="Proteomes" id="UP001187315"/>
    </source>
</evidence>
<name>A0AA88NRC7_TACVA</name>
<dbReference type="Proteomes" id="UP001187315">
    <property type="component" value="Unassembled WGS sequence"/>
</dbReference>
<proteinExistence type="predicted"/>
<evidence type="ECO:0000313" key="5">
    <source>
        <dbReference type="EMBL" id="KAK2861023.1"/>
    </source>
</evidence>
<dbReference type="InterPro" id="IPR035983">
    <property type="entry name" value="Hect_E3_ubiquitin_ligase"/>
</dbReference>
<dbReference type="Gene3D" id="3.30.2410.10">
    <property type="entry name" value="Hect, E3 ligase catalytic domain"/>
    <property type="match status" value="1"/>
</dbReference>
<keyword evidence="2 3" id="KW-0833">Ubl conjugation pathway</keyword>
<evidence type="ECO:0000256" key="3">
    <source>
        <dbReference type="PROSITE-ProRule" id="PRU00104"/>
    </source>
</evidence>
<accession>A0AA88NRC7</accession>
<reference evidence="5" key="1">
    <citation type="submission" date="2023-08" db="EMBL/GenBank/DDBJ databases">
        <title>Pelteobagrus vachellii genome.</title>
        <authorList>
            <person name="Liu H."/>
        </authorList>
    </citation>
    <scope>NUCLEOTIDE SEQUENCE</scope>
    <source>
        <strain evidence="5">PRFRI_2022a</strain>
        <tissue evidence="5">Muscle</tissue>
    </source>
</reference>
<evidence type="ECO:0000259" key="4">
    <source>
        <dbReference type="PROSITE" id="PS50237"/>
    </source>
</evidence>
<dbReference type="EMBL" id="JAVHJS010000004">
    <property type="protein sequence ID" value="KAK2861023.1"/>
    <property type="molecule type" value="Genomic_DNA"/>
</dbReference>
<dbReference type="AlphaFoldDB" id="A0AA88NRC7"/>
<feature type="active site" description="Glycyl thioester intermediate" evidence="3">
    <location>
        <position position="163"/>
    </location>
</feature>
<evidence type="ECO:0000256" key="1">
    <source>
        <dbReference type="ARBA" id="ARBA00022679"/>
    </source>
</evidence>
<gene>
    <name evidence="5" type="ORF">Q7C36_005189</name>
</gene>
<dbReference type="GO" id="GO:0004842">
    <property type="term" value="F:ubiquitin-protein transferase activity"/>
    <property type="evidence" value="ECO:0007669"/>
    <property type="project" value="InterPro"/>
</dbReference>
<comment type="caution">
    <text evidence="5">The sequence shown here is derived from an EMBL/GenBank/DDBJ whole genome shotgun (WGS) entry which is preliminary data.</text>
</comment>
<feature type="domain" description="HECT" evidence="4">
    <location>
        <begin position="125"/>
        <end position="195"/>
    </location>
</feature>